<evidence type="ECO:0000313" key="4">
    <source>
        <dbReference type="EMBL" id="WUR02683.1"/>
    </source>
</evidence>
<dbReference type="EMBL" id="CP142727">
    <property type="protein sequence ID" value="WUR02683.1"/>
    <property type="molecule type" value="Genomic_DNA"/>
</dbReference>
<dbReference type="SUPFAM" id="SSF52540">
    <property type="entry name" value="P-loop containing nucleoside triphosphate hydrolases"/>
    <property type="match status" value="1"/>
</dbReference>
<dbReference type="InterPro" id="IPR010935">
    <property type="entry name" value="SMC_hinge"/>
</dbReference>
<dbReference type="Gene3D" id="3.30.70.1620">
    <property type="match status" value="1"/>
</dbReference>
<organism evidence="4 5">
    <name type="scientific">Vairimorpha necatrix</name>
    <dbReference type="NCBI Taxonomy" id="6039"/>
    <lineage>
        <taxon>Eukaryota</taxon>
        <taxon>Fungi</taxon>
        <taxon>Fungi incertae sedis</taxon>
        <taxon>Microsporidia</taxon>
        <taxon>Nosematidae</taxon>
        <taxon>Vairimorpha</taxon>
    </lineage>
</organism>
<feature type="coiled-coil region" evidence="2">
    <location>
        <begin position="567"/>
        <end position="594"/>
    </location>
</feature>
<evidence type="ECO:0000259" key="3">
    <source>
        <dbReference type="SMART" id="SM00968"/>
    </source>
</evidence>
<keyword evidence="5" id="KW-1185">Reference proteome</keyword>
<feature type="coiled-coil region" evidence="2">
    <location>
        <begin position="836"/>
        <end position="863"/>
    </location>
</feature>
<feature type="coiled-coil region" evidence="2">
    <location>
        <begin position="251"/>
        <end position="304"/>
    </location>
</feature>
<dbReference type="RefSeq" id="XP_065328828.1">
    <property type="nucleotide sequence ID" value="XM_065472756.1"/>
</dbReference>
<dbReference type="InterPro" id="IPR003395">
    <property type="entry name" value="RecF/RecN/SMC_N"/>
</dbReference>
<dbReference type="SMART" id="SM00968">
    <property type="entry name" value="SMC_hinge"/>
    <property type="match status" value="1"/>
</dbReference>
<dbReference type="Gene3D" id="3.40.50.300">
    <property type="entry name" value="P-loop containing nucleotide triphosphate hydrolases"/>
    <property type="match status" value="2"/>
</dbReference>
<evidence type="ECO:0000313" key="5">
    <source>
        <dbReference type="Proteomes" id="UP001334084"/>
    </source>
</evidence>
<dbReference type="AlphaFoldDB" id="A0AAX4J9Z3"/>
<dbReference type="GO" id="GO:0007059">
    <property type="term" value="P:chromosome segregation"/>
    <property type="evidence" value="ECO:0007669"/>
    <property type="project" value="UniProtKB-ARBA"/>
</dbReference>
<sequence length="1012" mass="118133">MFIKDIILDGFKIYENKTIIRNLSKSYNAITGLNGSGKSNIIDGIIFTLGLESGKLLRTNTLKELINVNRKECKVTLVLSNTDKSKSPEGYKDYNEIIISRSIDNLGKTKFYLNNHSCSYSTINKLCSSMNINSEKGEFFFIIMQGHITKVLNMKSKEIGTLIEETAGTRSYTKEKEKAILALEKKERKLIEVRDTLQRRISPFYSRLREEREAFVEQRNLDQIKEQVTLEKKEIKQKILTDEISKNVINLRNIVEQYIKDKNELTNLESKLMELQDIECEESLINIKELLEDEKLKLEELRKTDPTNKLEKYKIELDKLVVPTKKTNLDELKERESFLLKNIKNEAVLGGKDFSIIEELENLKIKKTELEFNYQNMKDLKIEEINNKISNIEKYKVDYESLANDKKRLNYLKMKLIYPIRNDIYGTVDENITLTNDKYKEAVFTIMGSKSKHVIVSDEKIGSELLNTSDRRISVIPLNKIKSKFVDKNFIRKVKESKGKHMIDLITFDDKLRKAMEHVFNGYFVFEDSEMAKKMCYDLKIMCITLDGNVYDPKGTLTGGKSSYKIEITSKKEIQELQCKIEKAEQNYEYFTKCQEEYELLKIKKSKCLQKEKLVEELKSIEIKIKTITEFESCTADFRSELTEVRNKIIESIKEENIHKDLVNRKDEYIKNIKDLEIKKKENEESQEDCINKILKIQDKLGELEIKTSNKRLSERQIKGLEPKQKYLIRSTSKLRNRITKVYAELVESLKGQEEKDSDFISSINTTWLETYTEGENQKIFESLNIDDKVFNFKEQELDESEHKILLDRLSEIDLILEKCSSKNTVRMDPQNFDLLEKNEMIIESLKEKIQQLEEDKSNIMGSIENFNLLGIKENEKAFKHLNEKVGKFLRYFLKDSDVKIEKSGASEYELKVKVGNWKDSLTELSGGQRSLVALCLIFSILTYRPAPFYIFDEIDSALDLSYTQSIGEIIKHEFRKSQFIIISLKNGMYESADNVYKVFLKDGKSNICQIK</sequence>
<dbReference type="SUPFAM" id="SSF75553">
    <property type="entry name" value="Smc hinge domain"/>
    <property type="match status" value="1"/>
</dbReference>
<dbReference type="GeneID" id="90540494"/>
<dbReference type="GO" id="GO:0005524">
    <property type="term" value="F:ATP binding"/>
    <property type="evidence" value="ECO:0007669"/>
    <property type="project" value="InterPro"/>
</dbReference>
<accession>A0AAX4J9Z3</accession>
<reference evidence="4" key="1">
    <citation type="journal article" date="2024" name="BMC Genomics">
        <title>Functional annotation of a divergent genome using sequence and structure-based similarity.</title>
        <authorList>
            <person name="Svedberg D."/>
            <person name="Winiger R.R."/>
            <person name="Berg A."/>
            <person name="Sharma H."/>
            <person name="Tellgren-Roth C."/>
            <person name="Debrunner-Vossbrinck B.A."/>
            <person name="Vossbrinck C.R."/>
            <person name="Barandun J."/>
        </authorList>
    </citation>
    <scope>NUCLEOTIDE SEQUENCE</scope>
    <source>
        <strain evidence="4">Illinois isolate</strain>
    </source>
</reference>
<keyword evidence="1 2" id="KW-0175">Coiled coil</keyword>
<dbReference type="Pfam" id="PF06470">
    <property type="entry name" value="SMC_hinge"/>
    <property type="match status" value="1"/>
</dbReference>
<dbReference type="PANTHER" id="PTHR43977">
    <property type="entry name" value="STRUCTURAL MAINTENANCE OF CHROMOSOMES PROTEIN 3"/>
    <property type="match status" value="1"/>
</dbReference>
<dbReference type="KEGG" id="vnx:VNE69_02204"/>
<dbReference type="Gene3D" id="1.20.1060.20">
    <property type="match status" value="1"/>
</dbReference>
<dbReference type="InterPro" id="IPR036277">
    <property type="entry name" value="SMC_hinge_sf"/>
</dbReference>
<protein>
    <submittedName>
        <fullName evidence="4">Structural maintenance of chromosomes protein 2 (SMC2)</fullName>
    </submittedName>
</protein>
<feature type="coiled-coil region" evidence="2">
    <location>
        <begin position="659"/>
        <end position="686"/>
    </location>
</feature>
<evidence type="ECO:0000256" key="2">
    <source>
        <dbReference type="SAM" id="Coils"/>
    </source>
</evidence>
<dbReference type="GO" id="GO:0051276">
    <property type="term" value="P:chromosome organization"/>
    <property type="evidence" value="ECO:0007669"/>
    <property type="project" value="InterPro"/>
</dbReference>
<dbReference type="InterPro" id="IPR027417">
    <property type="entry name" value="P-loop_NTPase"/>
</dbReference>
<proteinExistence type="predicted"/>
<gene>
    <name evidence="4" type="ORF">VNE69_02204</name>
</gene>
<dbReference type="Pfam" id="PF02463">
    <property type="entry name" value="SMC_N"/>
    <property type="match status" value="1"/>
</dbReference>
<name>A0AAX4J9Z3_9MICR</name>
<evidence type="ECO:0000256" key="1">
    <source>
        <dbReference type="ARBA" id="ARBA00023054"/>
    </source>
</evidence>
<feature type="domain" description="SMC hinge" evidence="3">
    <location>
        <begin position="422"/>
        <end position="536"/>
    </location>
</feature>
<dbReference type="GO" id="GO:0005694">
    <property type="term" value="C:chromosome"/>
    <property type="evidence" value="ECO:0007669"/>
    <property type="project" value="InterPro"/>
</dbReference>
<dbReference type="Proteomes" id="UP001334084">
    <property type="component" value="Chromosome 2"/>
</dbReference>